<evidence type="ECO:0000313" key="2">
    <source>
        <dbReference type="EMBL" id="MBK1667093.1"/>
    </source>
</evidence>
<reference evidence="2 3" key="1">
    <citation type="journal article" date="2020" name="Microorganisms">
        <title>Osmotic Adaptation and Compatible Solute Biosynthesis of Phototrophic Bacteria as Revealed from Genome Analyses.</title>
        <authorList>
            <person name="Imhoff J.F."/>
            <person name="Rahn T."/>
            <person name="Kunzel S."/>
            <person name="Keller A."/>
            <person name="Neulinger S.C."/>
        </authorList>
    </citation>
    <scope>NUCLEOTIDE SEQUENCE [LARGE SCALE GENOMIC DNA]</scope>
    <source>
        <strain evidence="2 3">DSM 9895</strain>
    </source>
</reference>
<keyword evidence="1" id="KW-0472">Membrane</keyword>
<dbReference type="RefSeq" id="WP_200339153.1">
    <property type="nucleotide sequence ID" value="NZ_NRRL01000004.1"/>
</dbReference>
<dbReference type="Proteomes" id="UP001296873">
    <property type="component" value="Unassembled WGS sequence"/>
</dbReference>
<accession>A0ABS1D9J7</accession>
<name>A0ABS1D9J7_9PROT</name>
<evidence type="ECO:0008006" key="4">
    <source>
        <dbReference type="Google" id="ProtNLM"/>
    </source>
</evidence>
<proteinExistence type="predicted"/>
<feature type="transmembrane region" description="Helical" evidence="1">
    <location>
        <begin position="107"/>
        <end position="132"/>
    </location>
</feature>
<feature type="transmembrane region" description="Helical" evidence="1">
    <location>
        <begin position="225"/>
        <end position="243"/>
    </location>
</feature>
<feature type="transmembrane region" description="Helical" evidence="1">
    <location>
        <begin position="144"/>
        <end position="165"/>
    </location>
</feature>
<dbReference type="Pfam" id="PF12679">
    <property type="entry name" value="ABC2_membrane_2"/>
    <property type="match status" value="1"/>
</dbReference>
<feature type="transmembrane region" description="Helical" evidence="1">
    <location>
        <begin position="12"/>
        <end position="35"/>
    </location>
</feature>
<evidence type="ECO:0000256" key="1">
    <source>
        <dbReference type="SAM" id="Phobius"/>
    </source>
</evidence>
<protein>
    <recommendedName>
        <fullName evidence="4">ABC transporter permease</fullName>
    </recommendedName>
</protein>
<dbReference type="EMBL" id="NRRL01000004">
    <property type="protein sequence ID" value="MBK1667093.1"/>
    <property type="molecule type" value="Genomic_DNA"/>
</dbReference>
<comment type="caution">
    <text evidence="2">The sequence shown here is derived from an EMBL/GenBank/DDBJ whole genome shotgun (WGS) entry which is preliminary data.</text>
</comment>
<sequence>MIGIIAMRDLRSLFAQPLAWVVLAVVQGLVAWFFFSGVGRFERLQPQLSRMSDPPGITDITVIPTLDSAAIVLLMIVPILAMRLIAEERRAETIRLMYSAPVSMSEIALGKFFGLAGFLLIVVALTAVMPLSLLLGTSLDLGRLAAGLIGLTLLLAAFGSAGLFFSTLTRSPIVAGVATFGLLLFLWVINFGGVDLGPLQPAIDYLSMLDHYNAFLEGTIGTEHAIYFALVTLGFLTLSVQRLDAHRLQT</sequence>
<feature type="transmembrane region" description="Helical" evidence="1">
    <location>
        <begin position="68"/>
        <end position="86"/>
    </location>
</feature>
<evidence type="ECO:0000313" key="3">
    <source>
        <dbReference type="Proteomes" id="UP001296873"/>
    </source>
</evidence>
<gene>
    <name evidence="2" type="ORF">CKO28_03410</name>
</gene>
<keyword evidence="1" id="KW-0812">Transmembrane</keyword>
<keyword evidence="3" id="KW-1185">Reference proteome</keyword>
<keyword evidence="1" id="KW-1133">Transmembrane helix</keyword>
<feature type="transmembrane region" description="Helical" evidence="1">
    <location>
        <begin position="172"/>
        <end position="189"/>
    </location>
</feature>
<dbReference type="PANTHER" id="PTHR43471">
    <property type="entry name" value="ABC TRANSPORTER PERMEASE"/>
    <property type="match status" value="1"/>
</dbReference>
<organism evidence="2 3">
    <name type="scientific">Rhodovibrio sodomensis</name>
    <dbReference type="NCBI Taxonomy" id="1088"/>
    <lineage>
        <taxon>Bacteria</taxon>
        <taxon>Pseudomonadati</taxon>
        <taxon>Pseudomonadota</taxon>
        <taxon>Alphaproteobacteria</taxon>
        <taxon>Rhodospirillales</taxon>
        <taxon>Rhodovibrionaceae</taxon>
        <taxon>Rhodovibrio</taxon>
    </lineage>
</organism>